<reference evidence="1 2" key="1">
    <citation type="journal article" date="2023" name="Int. J. Syst. Evol. Microbiol.">
        <title>Methylocystis iwaonis sp. nov., a type II methane-oxidizing bacterium from surface soil of a rice paddy field in Japan, and emended description of the genus Methylocystis (ex Whittenbury et al. 1970) Bowman et al. 1993.</title>
        <authorList>
            <person name="Kaise H."/>
            <person name="Sawadogo J.B."/>
            <person name="Alam M.S."/>
            <person name="Ueno C."/>
            <person name="Dianou D."/>
            <person name="Shinjo R."/>
            <person name="Asakawa S."/>
        </authorList>
    </citation>
    <scope>NUCLEOTIDE SEQUENCE [LARGE SCALE GENOMIC DNA]</scope>
    <source>
        <strain evidence="1 2">SS37A-Re</strain>
    </source>
</reference>
<dbReference type="RefSeq" id="WP_281932653.1">
    <property type="nucleotide sequence ID" value="NZ_AP027144.1"/>
</dbReference>
<geneLocation type="plasmid" evidence="1 2">
    <name>pSS37A-Re-2</name>
</geneLocation>
<dbReference type="EMBL" id="AP027144">
    <property type="protein sequence ID" value="BDV36343.1"/>
    <property type="molecule type" value="Genomic_DNA"/>
</dbReference>
<sequence>MSLAPWAKRTPEEANLFNPALLGLLASEFIKEFSKAKGAPCPFALPFCALPIALHCKTRASLPATTVTSLYTWRERNPEALVGYADRAKSLRPAVQEAIRFCMDRGALEVASDGGLKLGKVPVSATKKFEFTLTRDAQECISAARLLGRWFAKAGTTSTILAAWGIKP</sequence>
<dbReference type="InterPro" id="IPR045390">
    <property type="entry name" value="ABC-3C_MC3"/>
</dbReference>
<dbReference type="Proteomes" id="UP001317629">
    <property type="component" value="Plasmid pSS37A-Re-2"/>
</dbReference>
<evidence type="ECO:0000313" key="1">
    <source>
        <dbReference type="EMBL" id="BDV36343.1"/>
    </source>
</evidence>
<keyword evidence="1" id="KW-0614">Plasmid</keyword>
<dbReference type="Pfam" id="PF20131">
    <property type="entry name" value="MC3"/>
    <property type="match status" value="1"/>
</dbReference>
<accession>A0ABN6VKP8</accession>
<name>A0ABN6VKP8_9HYPH</name>
<organism evidence="1 2">
    <name type="scientific">Methylocystis iwaonis</name>
    <dbReference type="NCBI Taxonomy" id="2885079"/>
    <lineage>
        <taxon>Bacteria</taxon>
        <taxon>Pseudomonadati</taxon>
        <taxon>Pseudomonadota</taxon>
        <taxon>Alphaproteobacteria</taxon>
        <taxon>Hyphomicrobiales</taxon>
        <taxon>Methylocystaceae</taxon>
        <taxon>Methylocystis</taxon>
    </lineage>
</organism>
<gene>
    <name evidence="1" type="ORF">SS37A_38730</name>
</gene>
<protein>
    <submittedName>
        <fullName evidence="1">Uncharacterized protein</fullName>
    </submittedName>
</protein>
<keyword evidence="2" id="KW-1185">Reference proteome</keyword>
<evidence type="ECO:0000313" key="2">
    <source>
        <dbReference type="Proteomes" id="UP001317629"/>
    </source>
</evidence>
<proteinExistence type="predicted"/>